<name>A0A2T2XGY8_9FIRM</name>
<gene>
    <name evidence="6" type="ORF">C7B46_09075</name>
</gene>
<dbReference type="InterPro" id="IPR001360">
    <property type="entry name" value="Glyco_hydro_1"/>
</dbReference>
<dbReference type="PANTHER" id="PTHR10353">
    <property type="entry name" value="GLYCOSYL HYDROLASE"/>
    <property type="match status" value="1"/>
</dbReference>
<proteinExistence type="inferred from homology"/>
<evidence type="ECO:0000313" key="7">
    <source>
        <dbReference type="Proteomes" id="UP000242972"/>
    </source>
</evidence>
<keyword evidence="2" id="KW-0378">Hydrolase</keyword>
<dbReference type="Pfam" id="PF00232">
    <property type="entry name" value="Glyco_hydro_1"/>
    <property type="match status" value="2"/>
</dbReference>
<dbReference type="EMBL" id="PXYW01000017">
    <property type="protein sequence ID" value="PSR33759.1"/>
    <property type="molecule type" value="Genomic_DNA"/>
</dbReference>
<evidence type="ECO:0000313" key="6">
    <source>
        <dbReference type="EMBL" id="PSR33759.1"/>
    </source>
</evidence>
<dbReference type="GO" id="GO:0005975">
    <property type="term" value="P:carbohydrate metabolic process"/>
    <property type="evidence" value="ECO:0007669"/>
    <property type="project" value="InterPro"/>
</dbReference>
<dbReference type="AlphaFoldDB" id="A0A2T2XGY8"/>
<evidence type="ECO:0000256" key="4">
    <source>
        <dbReference type="PROSITE-ProRule" id="PRU10055"/>
    </source>
</evidence>
<dbReference type="PANTHER" id="PTHR10353:SF209">
    <property type="entry name" value="GALACTOLIPID GALACTOSYLTRANSFERASE SFR2, CHLOROPLASTIC"/>
    <property type="match status" value="1"/>
</dbReference>
<evidence type="ECO:0000256" key="1">
    <source>
        <dbReference type="ARBA" id="ARBA00010838"/>
    </source>
</evidence>
<accession>A0A2T2XGY8</accession>
<feature type="active site" description="Nucleophile" evidence="4">
    <location>
        <position position="311"/>
    </location>
</feature>
<dbReference type="Gene3D" id="3.20.20.80">
    <property type="entry name" value="Glycosidases"/>
    <property type="match status" value="1"/>
</dbReference>
<comment type="caution">
    <text evidence="6">The sequence shown here is derived from an EMBL/GenBank/DDBJ whole genome shotgun (WGS) entry which is preliminary data.</text>
</comment>
<dbReference type="PROSITE" id="PS00572">
    <property type="entry name" value="GLYCOSYL_HYDROL_F1_1"/>
    <property type="match status" value="1"/>
</dbReference>
<keyword evidence="6" id="KW-0808">Transferase</keyword>
<dbReference type="PRINTS" id="PR00131">
    <property type="entry name" value="GLHYDRLASE1"/>
</dbReference>
<sequence>MNWPSTLPRFLWGAATSSHQIEGNTFNDWTRWEDAGHVVNRERSGRSTNHFANPEADLILFSQLGWNAYRFSLEWSRIEPKPGEFSIAAMKRYRAIVDTLRRLRIEPLATLHHFTLPQWFADHGGFFASDAEAHFHDYVSYVLDHLGDAVTLWITINEPMVYTVMGYAEGSWPPGERNLVKGWHLTNRLMGLHQKTYEQIKQRFPNALVGLAHHLAYFMPYSNFSLGDRALARVIDRVFNWRFIDKVQNHQDFVGINYYTRQWVSARRGLIPIMAKPGAPVTQMGWEVFPEGLYHMLQHLKFYRKPILITENGIATNDDSDRQHYLISHLKQIAKAQADAIDIRGYFHWSALDNFEWAEGYRPRFGLIDVNYETLKRSPRPSAMLYRKIIAINQEHLGDHPIIVPSALQ</sequence>
<evidence type="ECO:0000256" key="3">
    <source>
        <dbReference type="ARBA" id="ARBA00023295"/>
    </source>
</evidence>
<dbReference type="GO" id="GO:0016740">
    <property type="term" value="F:transferase activity"/>
    <property type="evidence" value="ECO:0007669"/>
    <property type="project" value="UniProtKB-KW"/>
</dbReference>
<dbReference type="GO" id="GO:0008422">
    <property type="term" value="F:beta-glucosidase activity"/>
    <property type="evidence" value="ECO:0007669"/>
    <property type="project" value="TreeGrafter"/>
</dbReference>
<protein>
    <submittedName>
        <fullName evidence="6">Glycosyl transferase</fullName>
    </submittedName>
</protein>
<evidence type="ECO:0000256" key="2">
    <source>
        <dbReference type="ARBA" id="ARBA00022801"/>
    </source>
</evidence>
<organism evidence="6 7">
    <name type="scientific">Sulfobacillus benefaciens</name>
    <dbReference type="NCBI Taxonomy" id="453960"/>
    <lineage>
        <taxon>Bacteria</taxon>
        <taxon>Bacillati</taxon>
        <taxon>Bacillota</taxon>
        <taxon>Clostridia</taxon>
        <taxon>Eubacteriales</taxon>
        <taxon>Clostridiales Family XVII. Incertae Sedis</taxon>
        <taxon>Sulfobacillus</taxon>
    </lineage>
</organism>
<dbReference type="Proteomes" id="UP000242972">
    <property type="component" value="Unassembled WGS sequence"/>
</dbReference>
<keyword evidence="3" id="KW-0326">Glycosidase</keyword>
<dbReference type="InterPro" id="IPR017853">
    <property type="entry name" value="GH"/>
</dbReference>
<comment type="similarity">
    <text evidence="1 5">Belongs to the glycosyl hydrolase 1 family.</text>
</comment>
<evidence type="ECO:0000256" key="5">
    <source>
        <dbReference type="RuleBase" id="RU003690"/>
    </source>
</evidence>
<dbReference type="SUPFAM" id="SSF51445">
    <property type="entry name" value="(Trans)glycosidases"/>
    <property type="match status" value="1"/>
</dbReference>
<dbReference type="InterPro" id="IPR018120">
    <property type="entry name" value="Glyco_hydro_1_AS"/>
</dbReference>
<reference evidence="6 7" key="1">
    <citation type="journal article" date="2014" name="BMC Genomics">
        <title>Comparison of environmental and isolate Sulfobacillus genomes reveals diverse carbon, sulfur, nitrogen, and hydrogen metabolisms.</title>
        <authorList>
            <person name="Justice N.B."/>
            <person name="Norman A."/>
            <person name="Brown C.T."/>
            <person name="Singh A."/>
            <person name="Thomas B.C."/>
            <person name="Banfield J.F."/>
        </authorList>
    </citation>
    <scope>NUCLEOTIDE SEQUENCE [LARGE SCALE GENOMIC DNA]</scope>
    <source>
        <strain evidence="6">AMDSBA4</strain>
    </source>
</reference>